<dbReference type="InterPro" id="IPR002836">
    <property type="entry name" value="PDCD5-like"/>
</dbReference>
<gene>
    <name evidence="3" type="ORF">C6P46_000612</name>
</gene>
<feature type="compositionally biased region" description="Low complexity" evidence="2">
    <location>
        <begin position="34"/>
        <end position="50"/>
    </location>
</feature>
<keyword evidence="4" id="KW-1185">Reference proteome</keyword>
<comment type="similarity">
    <text evidence="1">Belongs to the PDCD5 family.</text>
</comment>
<dbReference type="AlphaFoldDB" id="A0A9P7B7Y5"/>
<dbReference type="GO" id="GO:0003677">
    <property type="term" value="F:DNA binding"/>
    <property type="evidence" value="ECO:0007669"/>
    <property type="project" value="InterPro"/>
</dbReference>
<reference evidence="3 4" key="1">
    <citation type="submission" date="2020-11" db="EMBL/GenBank/DDBJ databases">
        <title>Kefir isolates.</title>
        <authorList>
            <person name="Marcisauskas S."/>
            <person name="Kim Y."/>
            <person name="Blasche S."/>
        </authorList>
    </citation>
    <scope>NUCLEOTIDE SEQUENCE [LARGE SCALE GENOMIC DNA]</scope>
    <source>
        <strain evidence="3 4">KR</strain>
    </source>
</reference>
<dbReference type="Pfam" id="PF01984">
    <property type="entry name" value="dsDNA_bind"/>
    <property type="match status" value="1"/>
</dbReference>
<name>A0A9P7B7Y5_RHOMI</name>
<evidence type="ECO:0000313" key="3">
    <source>
        <dbReference type="EMBL" id="KAG0664986.1"/>
    </source>
</evidence>
<dbReference type="GO" id="GO:0005829">
    <property type="term" value="C:cytosol"/>
    <property type="evidence" value="ECO:0007669"/>
    <property type="project" value="TreeGrafter"/>
</dbReference>
<evidence type="ECO:0008006" key="5">
    <source>
        <dbReference type="Google" id="ProtNLM"/>
    </source>
</evidence>
<dbReference type="PANTHER" id="PTHR10840">
    <property type="entry name" value="PROGRAMMED CELL DEATH PROTEIN 5"/>
    <property type="match status" value="1"/>
</dbReference>
<dbReference type="EMBL" id="PUHQ01000011">
    <property type="protein sequence ID" value="KAG0664986.1"/>
    <property type="molecule type" value="Genomic_DNA"/>
</dbReference>
<dbReference type="Gene3D" id="1.10.8.140">
    <property type="entry name" value="PDCD5-like"/>
    <property type="match status" value="1"/>
</dbReference>
<feature type="compositionally biased region" description="Low complexity" evidence="2">
    <location>
        <begin position="13"/>
        <end position="24"/>
    </location>
</feature>
<comment type="caution">
    <text evidence="3">The sequence shown here is derived from an EMBL/GenBank/DDBJ whole genome shotgun (WGS) entry which is preliminary data.</text>
</comment>
<dbReference type="Proteomes" id="UP000777482">
    <property type="component" value="Unassembled WGS sequence"/>
</dbReference>
<dbReference type="GO" id="GO:0005634">
    <property type="term" value="C:nucleus"/>
    <property type="evidence" value="ECO:0007669"/>
    <property type="project" value="TreeGrafter"/>
</dbReference>
<dbReference type="InterPro" id="IPR036883">
    <property type="entry name" value="PDCD5-like_sf"/>
</dbReference>
<dbReference type="OrthoDB" id="10252486at2759"/>
<feature type="compositionally biased region" description="Polar residues" evidence="2">
    <location>
        <begin position="124"/>
        <end position="136"/>
    </location>
</feature>
<dbReference type="PANTHER" id="PTHR10840:SF0">
    <property type="entry name" value="PROGRAMMED CELL DEATH PROTEIN 5"/>
    <property type="match status" value="1"/>
</dbReference>
<proteinExistence type="inferred from homology"/>
<dbReference type="SUPFAM" id="SSF46950">
    <property type="entry name" value="Double-stranded DNA-binding domain"/>
    <property type="match status" value="1"/>
</dbReference>
<evidence type="ECO:0000256" key="2">
    <source>
        <dbReference type="SAM" id="MobiDB-lite"/>
    </source>
</evidence>
<feature type="region of interest" description="Disordered" evidence="2">
    <location>
        <begin position="120"/>
        <end position="150"/>
    </location>
</feature>
<sequence>MADLDKRMAELQAAGPSPSAAGSSSRGGGGVPGAPGAAPGAGADEAAQKQAAEDEGRRTMMSQILSPEARERLSRIALVKPDRARAIEQLLARMAQSGQLRGRVSEDQLIDVLDQVEAMEKGQSGATGSKSASKITFTRKAAYEDSDDDW</sequence>
<evidence type="ECO:0000256" key="1">
    <source>
        <dbReference type="ARBA" id="ARBA00010490"/>
    </source>
</evidence>
<accession>A0A9P7B7Y5</accession>
<evidence type="ECO:0000313" key="4">
    <source>
        <dbReference type="Proteomes" id="UP000777482"/>
    </source>
</evidence>
<organism evidence="3 4">
    <name type="scientific">Rhodotorula mucilaginosa</name>
    <name type="common">Yeast</name>
    <name type="synonym">Rhodotorula rubra</name>
    <dbReference type="NCBI Taxonomy" id="5537"/>
    <lineage>
        <taxon>Eukaryota</taxon>
        <taxon>Fungi</taxon>
        <taxon>Dikarya</taxon>
        <taxon>Basidiomycota</taxon>
        <taxon>Pucciniomycotina</taxon>
        <taxon>Microbotryomycetes</taxon>
        <taxon>Sporidiobolales</taxon>
        <taxon>Sporidiobolaceae</taxon>
        <taxon>Rhodotorula</taxon>
    </lineage>
</organism>
<protein>
    <recommendedName>
        <fullName evidence="5">Programmed cell death protein 5</fullName>
    </recommendedName>
</protein>
<feature type="region of interest" description="Disordered" evidence="2">
    <location>
        <begin position="1"/>
        <end position="67"/>
    </location>
</feature>